<dbReference type="PANTHER" id="PTHR30189:SF1">
    <property type="entry name" value="LPS-ASSEMBLY PROTEIN LPTD"/>
    <property type="match status" value="1"/>
</dbReference>
<keyword evidence="3" id="KW-1185">Reference proteome</keyword>
<evidence type="ECO:0000313" key="3">
    <source>
        <dbReference type="Proteomes" id="UP001291309"/>
    </source>
</evidence>
<comment type="caution">
    <text evidence="2">The sequence shown here is derived from an EMBL/GenBank/DDBJ whole genome shotgun (WGS) entry which is preliminary data.</text>
</comment>
<dbReference type="HAMAP" id="MF_01411">
    <property type="entry name" value="LPS_assembly_LptD"/>
    <property type="match status" value="1"/>
</dbReference>
<name>A0ABU5GVE4_9BACT</name>
<dbReference type="Pfam" id="PF04453">
    <property type="entry name" value="LptD"/>
    <property type="match status" value="1"/>
</dbReference>
<dbReference type="RefSeq" id="WP_321543871.1">
    <property type="nucleotide sequence ID" value="NZ_JAXIVS010000001.1"/>
</dbReference>
<organism evidence="2 3">
    <name type="scientific">Hyalangium rubrum</name>
    <dbReference type="NCBI Taxonomy" id="3103134"/>
    <lineage>
        <taxon>Bacteria</taxon>
        <taxon>Pseudomonadati</taxon>
        <taxon>Myxococcota</taxon>
        <taxon>Myxococcia</taxon>
        <taxon>Myxococcales</taxon>
        <taxon>Cystobacterineae</taxon>
        <taxon>Archangiaceae</taxon>
        <taxon>Hyalangium</taxon>
    </lineage>
</organism>
<dbReference type="EMBL" id="JAXIVS010000001">
    <property type="protein sequence ID" value="MDY7225153.1"/>
    <property type="molecule type" value="Genomic_DNA"/>
</dbReference>
<gene>
    <name evidence="2" type="primary">lptD</name>
    <name evidence="2" type="ORF">SYV04_02115</name>
</gene>
<evidence type="ECO:0000313" key="2">
    <source>
        <dbReference type="EMBL" id="MDY7225153.1"/>
    </source>
</evidence>
<dbReference type="Proteomes" id="UP001291309">
    <property type="component" value="Unassembled WGS sequence"/>
</dbReference>
<protein>
    <submittedName>
        <fullName evidence="2">LPS assembly protein LptD</fullName>
    </submittedName>
</protein>
<accession>A0ABU5GVE4</accession>
<sequence length="852" mass="93140">MMLLPVTVALLVSAQIPLATQIQLPTGETVELAADYVVYEPDQQLLTARGHTELRTAEVVLRADEVTYDQGAQKARAAGKVMFVSGLFAAVADEVDVDMKSNEANVKGGLFMQKRGVTEEALRSAETPEQLRQMGETPVLISGTRIKRTGPNGFVVDDLAFTPCECGPGEPSWRVEANEASVVMGERAVLTWPVVYVHSVPVFALPWLYLPLAERRSGLLVPRPTSSGLSGFGIEQPVFLTLGRSYDLTFTPGYYTGGGQEDHRLSEAVTRREPRFNGLRGPRLLNEFRYVPSERTRGRATLGLVYDLNPLRDPRSGNFFREGGVGDAQALDVSRGLRGEASWQHVQEMGSGFYNRIDAGFVSDGFYTRDLTADLVAREAQYLRSTGVVYHRGEDHYAGLDVSLRQDIRWGFHFFRDDRVPDAIDVPAEQRSILGPITLQRLPSITFALPERRIAGRWAAALRMEFARLAPMTRTFGDEGEDGLFDPNRAQVITGPDGLPQGVPDPTQSNGIFDASDREARNRLDFSPRLSTSFGLGPFVRMTPSLALRQDLYLGEVSGRFAQRGYPLVDLMVDSELARTYQPRTTGYRHTLIPSVQLRYVPGVWGGVPSPGASPDRAPQIYDEIDSAVPVGPDGRGQGFLHAVVEVSQALEVKRGDQRSEVLRLRLGQGFDLTRHAPTFGARSPAGQEGPVLRDTYARLNASAGVFNAGALARFDPNTSKIAQFSLDTWIDNGEGEALYVRYDDLLAEGSDRLRRGIDALVGPAAESQARAQLLVTGVRMSLGIGLGLRYEALVQPLAQMQSPLAQQVLGVSYGPACDCWRIEGVATLRRGQSRPDFGLNLSVAGVGAFGS</sequence>
<dbReference type="InterPro" id="IPR020889">
    <property type="entry name" value="LipoPS_assembly_LptD"/>
</dbReference>
<dbReference type="InterPro" id="IPR050218">
    <property type="entry name" value="LptD"/>
</dbReference>
<proteinExistence type="inferred from homology"/>
<dbReference type="PANTHER" id="PTHR30189">
    <property type="entry name" value="LPS-ASSEMBLY PROTEIN"/>
    <property type="match status" value="1"/>
</dbReference>
<dbReference type="Gene3D" id="2.60.450.10">
    <property type="entry name" value="Lipopolysaccharide (LPS) transport protein A like domain"/>
    <property type="match status" value="1"/>
</dbReference>
<evidence type="ECO:0000259" key="1">
    <source>
        <dbReference type="Pfam" id="PF04453"/>
    </source>
</evidence>
<dbReference type="InterPro" id="IPR007543">
    <property type="entry name" value="LptD_C"/>
</dbReference>
<feature type="domain" description="LptD C-terminal" evidence="1">
    <location>
        <begin position="338"/>
        <end position="602"/>
    </location>
</feature>
<reference evidence="2 3" key="1">
    <citation type="submission" date="2023-12" db="EMBL/GenBank/DDBJ databases">
        <title>the genome sequence of Hyalangium sp. s54d21.</title>
        <authorList>
            <person name="Zhang X."/>
        </authorList>
    </citation>
    <scope>NUCLEOTIDE SEQUENCE [LARGE SCALE GENOMIC DNA]</scope>
    <source>
        <strain evidence="3">s54d21</strain>
    </source>
</reference>